<evidence type="ECO:0000313" key="3">
    <source>
        <dbReference type="Proteomes" id="UP000000305"/>
    </source>
</evidence>
<feature type="compositionally biased region" description="Polar residues" evidence="1">
    <location>
        <begin position="2659"/>
        <end position="2674"/>
    </location>
</feature>
<dbReference type="GO" id="GO:0005777">
    <property type="term" value="C:peroxisome"/>
    <property type="evidence" value="ECO:0000318"/>
    <property type="project" value="GO_Central"/>
</dbReference>
<feature type="compositionally biased region" description="Low complexity" evidence="1">
    <location>
        <begin position="1250"/>
        <end position="1261"/>
    </location>
</feature>
<dbReference type="OrthoDB" id="43547at2759"/>
<feature type="region of interest" description="Disordered" evidence="1">
    <location>
        <begin position="1397"/>
        <end position="1441"/>
    </location>
</feature>
<organism evidence="2 3">
    <name type="scientific">Daphnia pulex</name>
    <name type="common">Water flea</name>
    <dbReference type="NCBI Taxonomy" id="6669"/>
    <lineage>
        <taxon>Eukaryota</taxon>
        <taxon>Metazoa</taxon>
        <taxon>Ecdysozoa</taxon>
        <taxon>Arthropoda</taxon>
        <taxon>Crustacea</taxon>
        <taxon>Branchiopoda</taxon>
        <taxon>Diplostraca</taxon>
        <taxon>Cladocera</taxon>
        <taxon>Anomopoda</taxon>
        <taxon>Daphniidae</taxon>
        <taxon>Daphnia</taxon>
    </lineage>
</organism>
<feature type="compositionally biased region" description="Acidic residues" evidence="1">
    <location>
        <begin position="1408"/>
        <end position="1424"/>
    </location>
</feature>
<feature type="compositionally biased region" description="Polar residues" evidence="1">
    <location>
        <begin position="2698"/>
        <end position="2710"/>
    </location>
</feature>
<proteinExistence type="predicted"/>
<feature type="region of interest" description="Disordered" evidence="1">
    <location>
        <begin position="3557"/>
        <end position="3600"/>
    </location>
</feature>
<evidence type="ECO:0008006" key="4">
    <source>
        <dbReference type="Google" id="ProtNLM"/>
    </source>
</evidence>
<feature type="compositionally biased region" description="Polar residues" evidence="1">
    <location>
        <begin position="3157"/>
        <end position="3166"/>
    </location>
</feature>
<dbReference type="PANTHER" id="PTHR14918:SF3">
    <property type="entry name" value="KICSTOR COMPLEX PROTEIN SZT2"/>
    <property type="match status" value="1"/>
</dbReference>
<keyword evidence="3" id="KW-1185">Reference proteome</keyword>
<feature type="region of interest" description="Disordered" evidence="1">
    <location>
        <begin position="3156"/>
        <end position="3203"/>
    </location>
</feature>
<dbReference type="EMBL" id="GL732635">
    <property type="protein sequence ID" value="EFX69512.1"/>
    <property type="molecule type" value="Genomic_DNA"/>
</dbReference>
<feature type="region of interest" description="Disordered" evidence="1">
    <location>
        <begin position="2016"/>
        <end position="2058"/>
    </location>
</feature>
<accession>E9HFD4</accession>
<sequence length="3863" mass="432728">MGSENEETMELQAEHLFLLMKKDYRISRNARAEWYFNHLNHTVQIPKADKVEHFKGEIEIVSAIPQETPIEWDWDTSHLYQYVITPSTVVTFLSHTYRLALCLDLSPSAATVDCIGGFTLLDEILSSFKNCVQGLARPFTVPGSQLLFCPKIYVTVIAHTPFLVSKGQQVLVAGWLLQQDNVNAFVDLVQFKLSSIEIRLSCWTTFVEEQRDAQLADAERIVGGLFESLSDKTTNSSTISMATPEVSFISILRYGMLALELLPEKSSAGIIIFTDGVFGTTDAGWSEALLSQLRHNTIACSFVQVGSRTCHPASSEGFLPNNDLMEFVASTTFGTCLSGAPHVDNNYDYQMNVYHKQFLTWGFEKYLLRPTQTDSKNWSLSNRCFEASAIHRVKKKVSEYQVNCSLHSVLSCRLREGFTIKEVHLDDEVVEVLLTLPWRPAIQIEYSIRGQWPITQGTVRCGISIQGPYEFLHDVTCKKIQDLCSRYRQLVVQSYWASIKNLSETDQLLVHLHSFSSNPAFYTVPEAIKSGVPLFYLPPNESSLVNASSDFAYPQFDAFWRPICVLDIGYWQRWLHCHRIGILFQHDRPLPKHLHVPSTSGRYHSIQCRQAATALNAALRDFTSFVLLENHSYIGLVCTDSEKPVSFYLVRLTHKPPCVLIRIAFLGGTTGSIRQKVVGDLKKVIQSLNFPQRSLPQDSFKSVAAIPCCKVLQKPAEKILLRYEKMPVDFFQVVPNDPFVGQNNNIQKRQSSSPGTQWSTLSHYLHHRRWIWCIQGSPGLTLSLNSVARILSIITKMRLQEGFSFAHSASGIFTFLLEVDMEGRNCQLLPATVDEESPDHPKNCACIVQYVLFPPHSTGTFGQKDSEDEATEESDILDSSGAQLEIVTECWVEPQTGVVGDSPHERRFFQGLDYHDVAESFYPMDLDCISSLVTFEHLNLMCRQVDRALAAGEPEKSFPPSPGIHGRRDGFSPAVGNDSSSHFTPPNGWDRRTEEALKDDTVTCVPFCFQLPRLLPKCSRAKLMFSTFVQEFKSPVRYIPSSADTVNELLFDLLTRQLSQLGLQEVILQDNDCRELLKNLELQAASECPLKDDDFPNNNDPDTEVDSFATAREAITPRSPRDINLSNPPSRPSLLTPLNISYRSGINCHEDRTDPAASNSEGGVPMWRCFVKSVSSSHIVLVLLPASFQDLKLLMLNDEHLQMTRSPHLTKVKPDFTPETEPYTNNEGSMESKSTNEEAAKHLTTDDDQMTSCSQSQSTSQPCSLGPTRTNSFAGQQRPRLASHSSVQAARIRAGSLDTAPLSHDQHHPPHPQPFQHHHVHASCSVGSADRRHSSKASNSLFGSGASYFRPVTSLPSFSSPVRSAPVFASLTLPVYVFDCPLTNLVGQLLSRGENPKVSLSRDHTFPNEEDISASNDEEKEEDKEVAGQPESEPIPDDPVSAGSVNTLSQYCAVVEALYCKCLGQALFTSLQLGRAIHSRDVEAAMNLCKETLLEVDITAFIQNICGHLKDFKMKAGVEVLRHQRQTSSSGEPLVDDDDAKWHFPLSLLRLHQPCANLKHLHKLIRTRFQEIVCLSFKPVPSLFDYYFYCPPDHPISPVPTDMAAHNLSVGLDDNEMVEFRQSFDTENSVSRTCSLTGGRSDSGSEPIDDVEWEEDGEGEADVPSVPLFLHLTATVRSKKNVTSQSLNALPTCLGDLMSILPGSSAVLDLKGLKITLDFLCLTFRSDLEELVPGPHNHRTTSFCSSSSGILDANNPCATLASQSELSEDEDAMPMEEDDRTESISRQLLHIPEGQRKPVKAALAEIEWMLRDEIVAFILDSFPMLESTLVAVVQHVHSSPHRPSCRRKIVPLHFVLNPQESSRRFLAEFKKMSIQGHRLREEGSFYYLTENNSLNKFQGSLDPPLGSSTFSKTNGDLTSDASASRSLVAQTSTDSCATGGLVVEEQPEEAEEDRMNYPAEDTMAELESEATKEATVMIDSTITLVSNSEGDNTADADIDVKLDDVNIQSDFPIKKSSKRRFESGTTSIPGTRHSDSSSLVDSIRNTEDGYEGGSSDSEDECEWLKELEMEKPKMPPFWLVLKVSEEAVVTYFHCRYELARPEELLQWRQIHEDLLSSITALGKLINQQMLLKDLHDTRLCNGLLEPETNDDIWHQDDLAHTKPSYHRIHSDHLHYGYQEQPGYLEATLKLQPGTFQCRQVWETHFPLHPRLKTGPGKLGTSKGVQQLRIVLSAFSVNNRNNMFVYQEDSGNVFYLRLNESSCISHRNPSDSVSVSRYNTDEADGVVYSCSRRSSNWNVSERGGLDEDSVDLQRRSGSFSERESVGGDQMSLGSLSLNRSQQYQSQQHLLRREDCIQLKVHGITEAGPAIKGDLVRVLQNKLDDAVLEVLHSLLSRNAACKLTSDDVHFIQKPHEPPHIVLQSAVRACALPYLAALAYYLRQNLLDSVVYTPKYMDNFVGHHFQDYSSPFPSPSSDVYLYNRPQASGNRGIACIAFSLVDGQGSPVNNLAWPRPITAVKTDGGVGPVMYNEFEEFLTTSLYEKAIERKRPGPMAAIEFRIWERGHINLDMLKEKLESAIQHALWDVVLEYRLLPFPLCALADEDGVVIPQATGDGLPCSEPTTPVRRKWQLIQPIVPEEDIPVDPRSRSVSFSGLPPNRQGVTSTVSHPLTSNSAADPKWKVRHTSGTASSNRDRPLSPVSSIQFRSSGPTSPIERFCERSMSTSSVTSSLTAGTFPLELDKFELGERGILHPVYSKFLENWFNLGSQKNVASIRFQKATVLAPLSVPSLLKAVIHICSSSVTPELSMKIFASPSSDAPYVPCLPISRCHKQGSLDRSTLDKTHILIGRNMAQWKESLSGEINLPDHIQQDSNGQVALKVQRAHQRFVSWSQDSPNNPCPEAVRLIHSQSGHFGSGGDVDRVNTSGEHGLLLSPLIPRQRLLWATVSRDQEWVMWMYNFNKDSYESLIKQCNSLAQWHNARWALLSSIVAQKLGLFHNQQCSGRVHAHQTLRNNPFLVLSEMEALVKLHVPPASREYNAGSSRKPSQSSLPHLAHLETFRDSKPARLLSNTPYGNQGDLVTRQGQQWIEKRYSERREEMQRLLVLCPARSSGNNISITEDIIQLFKQVARIIHYCFTPLLFLPKWRLQVARTRDPNMDMTTLSSTNEFLKYRPRHESGNSINSGGRNSPSNSPPRQPRRPTDDHWHQSLCSAYLQEYVQYLHTLGFLQMEIKPLATKRGPKSALKSQRLAGDETGRVRHVSHPSRINGGPSPSSPSSSSTSDVNTLYFHKSHQGGILVCEVAIQEPFFYTKVYALEMSRLLQVGTGGSFPNVAHIASAQAHYTDRFLNECDHIKVLLHLHSFTYDFHLRSLNSFVAGRHYLLKPGFHLISFLDDFTKYYNKAPNFARNQVVSNSLTLKDPATPGEQLFNYLLSHERRYGFHVLRMASSTNSDSDEVTTEYVLAKQWPFKTIQREYGDLKHADDYDVTLLVSHESVCEDPMTIFIKFYVIMTSKREYYPRLLMEKKPGKFRTVSTATPVKAASAPPLEIVDRVAEDSVSAAQDDSTQVVEKEPDSVDQPKISKSNLDLQLADKERKTPTPELLSVSNPEVSFVQRKESIIVNAVVPEENRTSPAGAAAVAAAAAAAAAAVKHTDMRSPMFIRQEVINYLGYYTKHEQDMQSMISEQARKAEELIRAIVNQAKVHCRRDTLWQRLQQSPTSSSTNLSYFEFRELLTLSHREPISSGEPQLVPLLAQPVSWYQGLAKLLLSRYPENHRHYSSADGKIQYVIVLNQRLPGTAMMLSCDVLADKAELSSLCQEMPSTEMDVSTAFPMDNGFNSRPMAMQGFIEDFVNLCAFHMWSGLLG</sequence>
<feature type="compositionally biased region" description="Low complexity" evidence="1">
    <location>
        <begin position="3177"/>
        <end position="3189"/>
    </location>
</feature>
<feature type="region of interest" description="Disordered" evidence="1">
    <location>
        <begin position="953"/>
        <end position="991"/>
    </location>
</feature>
<feature type="compositionally biased region" description="Polar residues" evidence="1">
    <location>
        <begin position="3557"/>
        <end position="3566"/>
    </location>
</feature>
<evidence type="ECO:0000256" key="1">
    <source>
        <dbReference type="SAM" id="MobiDB-lite"/>
    </source>
</evidence>
<feature type="compositionally biased region" description="Low complexity" evidence="1">
    <location>
        <begin position="3269"/>
        <end position="3280"/>
    </location>
</feature>
<feature type="compositionally biased region" description="Polar residues" evidence="1">
    <location>
        <begin position="1222"/>
        <end position="1233"/>
    </location>
</feature>
<dbReference type="HOGENOM" id="CLU_000250_0_0_1"/>
<dbReference type="Proteomes" id="UP000000305">
    <property type="component" value="Unassembled WGS sequence"/>
</dbReference>
<reference evidence="2 3" key="1">
    <citation type="journal article" date="2011" name="Science">
        <title>The ecoresponsive genome of Daphnia pulex.</title>
        <authorList>
            <person name="Colbourne J.K."/>
            <person name="Pfrender M.E."/>
            <person name="Gilbert D."/>
            <person name="Thomas W.K."/>
            <person name="Tucker A."/>
            <person name="Oakley T.H."/>
            <person name="Tokishita S."/>
            <person name="Aerts A."/>
            <person name="Arnold G.J."/>
            <person name="Basu M.K."/>
            <person name="Bauer D.J."/>
            <person name="Caceres C.E."/>
            <person name="Carmel L."/>
            <person name="Casola C."/>
            <person name="Choi J.H."/>
            <person name="Detter J.C."/>
            <person name="Dong Q."/>
            <person name="Dusheyko S."/>
            <person name="Eads B.D."/>
            <person name="Frohlich T."/>
            <person name="Geiler-Samerotte K.A."/>
            <person name="Gerlach D."/>
            <person name="Hatcher P."/>
            <person name="Jogdeo S."/>
            <person name="Krijgsveld J."/>
            <person name="Kriventseva E.V."/>
            <person name="Kultz D."/>
            <person name="Laforsch C."/>
            <person name="Lindquist E."/>
            <person name="Lopez J."/>
            <person name="Manak J.R."/>
            <person name="Muller J."/>
            <person name="Pangilinan J."/>
            <person name="Patwardhan R.P."/>
            <person name="Pitluck S."/>
            <person name="Pritham E.J."/>
            <person name="Rechtsteiner A."/>
            <person name="Rho M."/>
            <person name="Rogozin I.B."/>
            <person name="Sakarya O."/>
            <person name="Salamov A."/>
            <person name="Schaack S."/>
            <person name="Shapiro H."/>
            <person name="Shiga Y."/>
            <person name="Skalitzky C."/>
            <person name="Smith Z."/>
            <person name="Souvorov A."/>
            <person name="Sung W."/>
            <person name="Tang Z."/>
            <person name="Tsuchiya D."/>
            <person name="Tu H."/>
            <person name="Vos H."/>
            <person name="Wang M."/>
            <person name="Wolf Y.I."/>
            <person name="Yamagata H."/>
            <person name="Yamada T."/>
            <person name="Ye Y."/>
            <person name="Shaw J.R."/>
            <person name="Andrews J."/>
            <person name="Crease T.J."/>
            <person name="Tang H."/>
            <person name="Lucas S.M."/>
            <person name="Robertson H.M."/>
            <person name="Bork P."/>
            <person name="Koonin E.V."/>
            <person name="Zdobnov E.M."/>
            <person name="Grigoriev I.V."/>
            <person name="Lynch M."/>
            <person name="Boore J.L."/>
        </authorList>
    </citation>
    <scope>NUCLEOTIDE SEQUENCE [LARGE SCALE GENOMIC DNA]</scope>
</reference>
<feature type="region of interest" description="Disordered" evidence="1">
    <location>
        <begin position="2301"/>
        <end position="2329"/>
    </location>
</feature>
<dbReference type="PhylomeDB" id="E9HFD4"/>
<feature type="region of interest" description="Disordered" evidence="1">
    <location>
        <begin position="1206"/>
        <end position="1338"/>
    </location>
</feature>
<feature type="region of interest" description="Disordered" evidence="1">
    <location>
        <begin position="2639"/>
        <end position="2710"/>
    </location>
</feature>
<dbReference type="KEGG" id="dpx:DAPPUDRAFT_329005"/>
<dbReference type="PANTHER" id="PTHR14918">
    <property type="entry name" value="KICSTOR COMPLEX PROTEIN SZT2"/>
    <property type="match status" value="1"/>
</dbReference>
<feature type="region of interest" description="Disordered" evidence="1">
    <location>
        <begin position="1634"/>
        <end position="1661"/>
    </location>
</feature>
<gene>
    <name evidence="2" type="ORF">DAPPUDRAFT_329005</name>
</gene>
<evidence type="ECO:0000313" key="2">
    <source>
        <dbReference type="EMBL" id="EFX69512.1"/>
    </source>
</evidence>
<feature type="compositionally biased region" description="Acidic residues" evidence="1">
    <location>
        <begin position="1647"/>
        <end position="1661"/>
    </location>
</feature>
<name>E9HFD4_DAPPU</name>
<feature type="region of interest" description="Disordered" evidence="1">
    <location>
        <begin position="1116"/>
        <end position="1136"/>
    </location>
</feature>
<feature type="region of interest" description="Disordered" evidence="1">
    <location>
        <begin position="3236"/>
        <end position="3281"/>
    </location>
</feature>
<dbReference type="InterPro" id="IPR033228">
    <property type="entry name" value="SZT2"/>
</dbReference>
<feature type="compositionally biased region" description="Basic and acidic residues" evidence="1">
    <location>
        <begin position="1234"/>
        <end position="1245"/>
    </location>
</feature>
<dbReference type="InParanoid" id="E9HFD4"/>
<protein>
    <recommendedName>
        <fullName evidence="4">Protein SZT2</fullName>
    </recommendedName>
</protein>
<dbReference type="OMA" id="PLFVHIT"/>
<dbReference type="eggNOG" id="ENOG502QPW4">
    <property type="taxonomic scope" value="Eukaryota"/>
</dbReference>
<dbReference type="STRING" id="6669.E9HFD4"/>
<feature type="compositionally biased region" description="Polar residues" evidence="1">
    <location>
        <begin position="1634"/>
        <end position="1644"/>
    </location>
</feature>